<evidence type="ECO:0000313" key="9">
    <source>
        <dbReference type="Proteomes" id="UP000606991"/>
    </source>
</evidence>
<feature type="domain" description="RNA polymerase sigma factor 70 region 4 type 2" evidence="7">
    <location>
        <begin position="120"/>
        <end position="170"/>
    </location>
</feature>
<dbReference type="Gene3D" id="1.10.10.10">
    <property type="entry name" value="Winged helix-like DNA-binding domain superfamily/Winged helix DNA-binding domain"/>
    <property type="match status" value="1"/>
</dbReference>
<organism evidence="8 9">
    <name type="scientific">Candidatus Aeolococcus gillhamiae</name>
    <dbReference type="NCBI Taxonomy" id="3127015"/>
    <lineage>
        <taxon>Bacteria</taxon>
        <taxon>Bacillati</taxon>
        <taxon>Candidatus Dormiibacterota</taxon>
        <taxon>Candidatus Dormibacteria</taxon>
        <taxon>Candidatus Aeolococcales</taxon>
        <taxon>Candidatus Aeolococcaceae</taxon>
        <taxon>Candidatus Aeolococcus</taxon>
    </lineage>
</organism>
<evidence type="ECO:0000256" key="4">
    <source>
        <dbReference type="ARBA" id="ARBA00023125"/>
    </source>
</evidence>
<protein>
    <submittedName>
        <fullName evidence="8">Sigma-70 family RNA polymerase sigma factor</fullName>
    </submittedName>
</protein>
<proteinExistence type="inferred from homology"/>
<comment type="caution">
    <text evidence="8">The sequence shown here is derived from an EMBL/GenBank/DDBJ whole genome shotgun (WGS) entry which is preliminary data.</text>
</comment>
<evidence type="ECO:0000259" key="7">
    <source>
        <dbReference type="Pfam" id="PF08281"/>
    </source>
</evidence>
<dbReference type="PANTHER" id="PTHR43133">
    <property type="entry name" value="RNA POLYMERASE ECF-TYPE SIGMA FACTO"/>
    <property type="match status" value="1"/>
</dbReference>
<dbReference type="NCBIfam" id="TIGR02937">
    <property type="entry name" value="sigma70-ECF"/>
    <property type="match status" value="1"/>
</dbReference>
<keyword evidence="2" id="KW-0805">Transcription regulation</keyword>
<dbReference type="Gene3D" id="1.10.1740.10">
    <property type="match status" value="1"/>
</dbReference>
<gene>
    <name evidence="8" type="ORF">JF886_08455</name>
</gene>
<dbReference type="GO" id="GO:0003677">
    <property type="term" value="F:DNA binding"/>
    <property type="evidence" value="ECO:0007669"/>
    <property type="project" value="UniProtKB-KW"/>
</dbReference>
<dbReference type="GO" id="GO:0016987">
    <property type="term" value="F:sigma factor activity"/>
    <property type="evidence" value="ECO:0007669"/>
    <property type="project" value="UniProtKB-KW"/>
</dbReference>
<dbReference type="InterPro" id="IPR013325">
    <property type="entry name" value="RNA_pol_sigma_r2"/>
</dbReference>
<dbReference type="Pfam" id="PF08281">
    <property type="entry name" value="Sigma70_r4_2"/>
    <property type="match status" value="1"/>
</dbReference>
<comment type="similarity">
    <text evidence="1">Belongs to the sigma-70 factor family. ECF subfamily.</text>
</comment>
<evidence type="ECO:0000256" key="2">
    <source>
        <dbReference type="ARBA" id="ARBA00023015"/>
    </source>
</evidence>
<dbReference type="SUPFAM" id="SSF88946">
    <property type="entry name" value="Sigma2 domain of RNA polymerase sigma factors"/>
    <property type="match status" value="1"/>
</dbReference>
<dbReference type="GO" id="GO:0006352">
    <property type="term" value="P:DNA-templated transcription initiation"/>
    <property type="evidence" value="ECO:0007669"/>
    <property type="project" value="InterPro"/>
</dbReference>
<sequence length="180" mass="20301">MSPVLAHPVPVVEHLDFEAVYRAHGSAVYRFCLTQLGEPTLAEDAAADVFAAALRAWHRVDHGAGVKLWLFGIARNVVADHYRAVRRRERLQQLLNRGHRASVRPDPERAVELRDDVRRVGAVIATLRRRDQVLLGLRVASDMSHSDVARVMGMSEESVRVAIHRAVKKIRTKLESHDEQ</sequence>
<accession>A0A934JVQ1</accession>
<keyword evidence="3" id="KW-0731">Sigma factor</keyword>
<dbReference type="InterPro" id="IPR013249">
    <property type="entry name" value="RNA_pol_sigma70_r4_t2"/>
</dbReference>
<evidence type="ECO:0000256" key="5">
    <source>
        <dbReference type="ARBA" id="ARBA00023163"/>
    </source>
</evidence>
<keyword evidence="5" id="KW-0804">Transcription</keyword>
<dbReference type="InterPro" id="IPR007627">
    <property type="entry name" value="RNA_pol_sigma70_r2"/>
</dbReference>
<dbReference type="AlphaFoldDB" id="A0A934JVQ1"/>
<dbReference type="InterPro" id="IPR036388">
    <property type="entry name" value="WH-like_DNA-bd_sf"/>
</dbReference>
<dbReference type="Pfam" id="PF04542">
    <property type="entry name" value="Sigma70_r2"/>
    <property type="match status" value="1"/>
</dbReference>
<keyword evidence="4" id="KW-0238">DNA-binding</keyword>
<dbReference type="Proteomes" id="UP000606991">
    <property type="component" value="Unassembled WGS sequence"/>
</dbReference>
<evidence type="ECO:0000256" key="1">
    <source>
        <dbReference type="ARBA" id="ARBA00010641"/>
    </source>
</evidence>
<evidence type="ECO:0000259" key="6">
    <source>
        <dbReference type="Pfam" id="PF04542"/>
    </source>
</evidence>
<dbReference type="InterPro" id="IPR014284">
    <property type="entry name" value="RNA_pol_sigma-70_dom"/>
</dbReference>
<name>A0A934JVQ1_9BACT</name>
<dbReference type="RefSeq" id="WP_337311470.1">
    <property type="nucleotide sequence ID" value="NZ_JAEKNS010000084.1"/>
</dbReference>
<feature type="domain" description="RNA polymerase sigma-70 region 2" evidence="6">
    <location>
        <begin position="21"/>
        <end position="87"/>
    </location>
</feature>
<evidence type="ECO:0000256" key="3">
    <source>
        <dbReference type="ARBA" id="ARBA00023082"/>
    </source>
</evidence>
<dbReference type="PANTHER" id="PTHR43133:SF58">
    <property type="entry name" value="ECF RNA POLYMERASE SIGMA FACTOR SIGD"/>
    <property type="match status" value="1"/>
</dbReference>
<dbReference type="SUPFAM" id="SSF88659">
    <property type="entry name" value="Sigma3 and sigma4 domains of RNA polymerase sigma factors"/>
    <property type="match status" value="1"/>
</dbReference>
<reference evidence="8 9" key="1">
    <citation type="submission" date="2020-10" db="EMBL/GenBank/DDBJ databases">
        <title>Ca. Dormibacterota MAGs.</title>
        <authorList>
            <person name="Montgomery K."/>
        </authorList>
    </citation>
    <scope>NUCLEOTIDE SEQUENCE [LARGE SCALE GENOMIC DNA]</scope>
    <source>
        <strain evidence="8">SC8812_S17_18</strain>
    </source>
</reference>
<dbReference type="InterPro" id="IPR039425">
    <property type="entry name" value="RNA_pol_sigma-70-like"/>
</dbReference>
<dbReference type="EMBL" id="JAEKNS010000084">
    <property type="protein sequence ID" value="MBJ7594879.1"/>
    <property type="molecule type" value="Genomic_DNA"/>
</dbReference>
<evidence type="ECO:0000313" key="8">
    <source>
        <dbReference type="EMBL" id="MBJ7594879.1"/>
    </source>
</evidence>
<dbReference type="InterPro" id="IPR013324">
    <property type="entry name" value="RNA_pol_sigma_r3/r4-like"/>
</dbReference>